<reference evidence="10 11" key="1">
    <citation type="submission" date="2020-03" db="EMBL/GenBank/DDBJ databases">
        <title>Genomic Encyclopedia of Type Strains, Phase IV (KMG-IV): sequencing the most valuable type-strain genomes for metagenomic binning, comparative biology and taxonomic classification.</title>
        <authorList>
            <person name="Goeker M."/>
        </authorList>
    </citation>
    <scope>NUCLEOTIDE SEQUENCE [LARGE SCALE GENOMIC DNA]</scope>
    <source>
        <strain evidence="10 11">DSM 7225</strain>
    </source>
</reference>
<keyword evidence="5" id="KW-0547">Nucleotide-binding</keyword>
<dbReference type="Proteomes" id="UP000531251">
    <property type="component" value="Unassembled WGS sequence"/>
</dbReference>
<evidence type="ECO:0000256" key="1">
    <source>
        <dbReference type="ARBA" id="ARBA00000085"/>
    </source>
</evidence>
<feature type="domain" description="Signal transduction histidine kinase subgroup 2 dimerisation and phosphoacceptor" evidence="8">
    <location>
        <begin position="29"/>
        <end position="103"/>
    </location>
</feature>
<evidence type="ECO:0000313" key="11">
    <source>
        <dbReference type="Proteomes" id="UP000531251"/>
    </source>
</evidence>
<dbReference type="Pfam" id="PF13581">
    <property type="entry name" value="HATPase_c_2"/>
    <property type="match status" value="1"/>
</dbReference>
<dbReference type="InterPro" id="IPR003594">
    <property type="entry name" value="HATPase_dom"/>
</dbReference>
<keyword evidence="4" id="KW-0808">Transferase</keyword>
<evidence type="ECO:0000256" key="3">
    <source>
        <dbReference type="ARBA" id="ARBA00022553"/>
    </source>
</evidence>
<dbReference type="SUPFAM" id="SSF55874">
    <property type="entry name" value="ATPase domain of HSP90 chaperone/DNA topoisomerase II/histidine kinase"/>
    <property type="match status" value="1"/>
</dbReference>
<evidence type="ECO:0000256" key="7">
    <source>
        <dbReference type="ARBA" id="ARBA00022840"/>
    </source>
</evidence>
<proteinExistence type="predicted"/>
<evidence type="ECO:0000256" key="6">
    <source>
        <dbReference type="ARBA" id="ARBA00022777"/>
    </source>
</evidence>
<dbReference type="Pfam" id="PF07568">
    <property type="entry name" value="HisKA_2"/>
    <property type="match status" value="1"/>
</dbReference>
<protein>
    <recommendedName>
        <fullName evidence="2">histidine kinase</fullName>
        <ecNumber evidence="2">2.7.13.3</ecNumber>
    </recommendedName>
</protein>
<dbReference type="GO" id="GO:0005524">
    <property type="term" value="F:ATP binding"/>
    <property type="evidence" value="ECO:0007669"/>
    <property type="project" value="UniProtKB-KW"/>
</dbReference>
<dbReference type="EC" id="2.7.13.3" evidence="2"/>
<dbReference type="EMBL" id="JAATJB010000022">
    <property type="protein sequence ID" value="NJB99821.1"/>
    <property type="molecule type" value="Genomic_DNA"/>
</dbReference>
<dbReference type="InterPro" id="IPR036890">
    <property type="entry name" value="HATPase_C_sf"/>
</dbReference>
<name>A0A7X5Y2E2_9SPHN</name>
<accession>A0A7X5Y2E2</accession>
<dbReference type="PANTHER" id="PTHR41523">
    <property type="entry name" value="TWO-COMPONENT SYSTEM SENSOR PROTEIN"/>
    <property type="match status" value="1"/>
</dbReference>
<dbReference type="AlphaFoldDB" id="A0A7X5Y2E2"/>
<keyword evidence="7" id="KW-0067">ATP-binding</keyword>
<dbReference type="InterPro" id="IPR011495">
    <property type="entry name" value="Sig_transdc_His_kin_sub2_dim/P"/>
</dbReference>
<dbReference type="Gene3D" id="3.30.565.10">
    <property type="entry name" value="Histidine kinase-like ATPase, C-terminal domain"/>
    <property type="match status" value="1"/>
</dbReference>
<evidence type="ECO:0000259" key="8">
    <source>
        <dbReference type="Pfam" id="PF07568"/>
    </source>
</evidence>
<feature type="domain" description="Histidine kinase/HSP90-like ATPase" evidence="9">
    <location>
        <begin position="106"/>
        <end position="179"/>
    </location>
</feature>
<comment type="caution">
    <text evidence="10">The sequence shown here is derived from an EMBL/GenBank/DDBJ whole genome shotgun (WGS) entry which is preliminary data.</text>
</comment>
<evidence type="ECO:0000256" key="2">
    <source>
        <dbReference type="ARBA" id="ARBA00012438"/>
    </source>
</evidence>
<organism evidence="10 11">
    <name type="scientific">Sphingomonas trueperi</name>
    <dbReference type="NCBI Taxonomy" id="53317"/>
    <lineage>
        <taxon>Bacteria</taxon>
        <taxon>Pseudomonadati</taxon>
        <taxon>Pseudomonadota</taxon>
        <taxon>Alphaproteobacteria</taxon>
        <taxon>Sphingomonadales</taxon>
        <taxon>Sphingomonadaceae</taxon>
        <taxon>Sphingomonas</taxon>
    </lineage>
</organism>
<sequence length="218" mass="23285">MDAGINAQAKAWQRARILPPLRVPTAVDEANHRIANNLQVLLNLVAAEARETEDAAGRAALERTMNRLGAIAAVHRHLHVADTGNSIDLGTYLHELCAHLQESLPHHRTLLVSLDRVEVSAETAASLGMLAVELIINACKHAYPADCPGAVGLSLSAVAGQARLTVEDKGCGRPRLAGQPGLGSLLIDATVKRLNAIAVWEQASPGTRFNLYLNLHPH</sequence>
<comment type="catalytic activity">
    <reaction evidence="1">
        <text>ATP + protein L-histidine = ADP + protein N-phospho-L-histidine.</text>
        <dbReference type="EC" id="2.7.13.3"/>
    </reaction>
</comment>
<dbReference type="RefSeq" id="WP_125972359.1">
    <property type="nucleotide sequence ID" value="NZ_BAAADY010000033.1"/>
</dbReference>
<keyword evidence="3" id="KW-0597">Phosphoprotein</keyword>
<dbReference type="GO" id="GO:0004673">
    <property type="term" value="F:protein histidine kinase activity"/>
    <property type="evidence" value="ECO:0007669"/>
    <property type="project" value="UniProtKB-EC"/>
</dbReference>
<evidence type="ECO:0000313" key="10">
    <source>
        <dbReference type="EMBL" id="NJB99821.1"/>
    </source>
</evidence>
<keyword evidence="6 10" id="KW-0418">Kinase</keyword>
<keyword evidence="11" id="KW-1185">Reference proteome</keyword>
<evidence type="ECO:0000259" key="9">
    <source>
        <dbReference type="Pfam" id="PF13581"/>
    </source>
</evidence>
<dbReference type="PANTHER" id="PTHR41523:SF8">
    <property type="entry name" value="ETHYLENE RESPONSE SENSOR PROTEIN"/>
    <property type="match status" value="1"/>
</dbReference>
<gene>
    <name evidence="10" type="ORF">GGR89_004167</name>
</gene>
<evidence type="ECO:0000256" key="5">
    <source>
        <dbReference type="ARBA" id="ARBA00022741"/>
    </source>
</evidence>
<evidence type="ECO:0000256" key="4">
    <source>
        <dbReference type="ARBA" id="ARBA00022679"/>
    </source>
</evidence>